<dbReference type="RefSeq" id="WP_236866289.1">
    <property type="nucleotide sequence ID" value="NZ_BAABAZ010000006.1"/>
</dbReference>
<keyword evidence="8" id="KW-1185">Reference proteome</keyword>
<dbReference type="Gene3D" id="3.50.50.60">
    <property type="entry name" value="FAD/NAD(P)-binding domain"/>
    <property type="match status" value="1"/>
</dbReference>
<feature type="domain" description="Rieske" evidence="6">
    <location>
        <begin position="476"/>
        <end position="529"/>
    </location>
</feature>
<evidence type="ECO:0000256" key="1">
    <source>
        <dbReference type="ARBA" id="ARBA00022714"/>
    </source>
</evidence>
<proteinExistence type="predicted"/>
<comment type="caution">
    <text evidence="7">The sequence shown here is derived from an EMBL/GenBank/DDBJ whole genome shotgun (WGS) entry which is preliminary data.</text>
</comment>
<keyword evidence="4" id="KW-0411">Iron-sulfur</keyword>
<evidence type="ECO:0000313" key="7">
    <source>
        <dbReference type="EMBL" id="GAA4284426.1"/>
    </source>
</evidence>
<dbReference type="Proteomes" id="UP001501586">
    <property type="component" value="Unassembled WGS sequence"/>
</dbReference>
<feature type="region of interest" description="Disordered" evidence="5">
    <location>
        <begin position="409"/>
        <end position="469"/>
    </location>
</feature>
<dbReference type="InterPro" id="IPR006076">
    <property type="entry name" value="FAD-dep_OxRdtase"/>
</dbReference>
<dbReference type="InterPro" id="IPR017941">
    <property type="entry name" value="Rieske_2Fe-2S"/>
</dbReference>
<keyword evidence="3" id="KW-0408">Iron</keyword>
<dbReference type="SUPFAM" id="SSF50022">
    <property type="entry name" value="ISP domain"/>
    <property type="match status" value="1"/>
</dbReference>
<name>A0ABP8EKF0_9MICO</name>
<dbReference type="PROSITE" id="PS51296">
    <property type="entry name" value="RIESKE"/>
    <property type="match status" value="1"/>
</dbReference>
<keyword evidence="1" id="KW-0001">2Fe-2S</keyword>
<protein>
    <submittedName>
        <fullName evidence="7">FAD-dependent oxidoreductase</fullName>
    </submittedName>
</protein>
<evidence type="ECO:0000256" key="5">
    <source>
        <dbReference type="SAM" id="MobiDB-lite"/>
    </source>
</evidence>
<accession>A0ABP8EKF0</accession>
<dbReference type="Gene3D" id="3.30.9.10">
    <property type="entry name" value="D-Amino Acid Oxidase, subunit A, domain 2"/>
    <property type="match status" value="1"/>
</dbReference>
<reference evidence="8" key="1">
    <citation type="journal article" date="2019" name="Int. J. Syst. Evol. Microbiol.">
        <title>The Global Catalogue of Microorganisms (GCM) 10K type strain sequencing project: providing services to taxonomists for standard genome sequencing and annotation.</title>
        <authorList>
            <consortium name="The Broad Institute Genomics Platform"/>
            <consortium name="The Broad Institute Genome Sequencing Center for Infectious Disease"/>
            <person name="Wu L."/>
            <person name="Ma J."/>
        </authorList>
    </citation>
    <scope>NUCLEOTIDE SEQUENCE [LARGE SCALE GENOMIC DNA]</scope>
    <source>
        <strain evidence="8">JCM 17458</strain>
    </source>
</reference>
<dbReference type="Pfam" id="PF00355">
    <property type="entry name" value="Rieske"/>
    <property type="match status" value="1"/>
</dbReference>
<evidence type="ECO:0000256" key="3">
    <source>
        <dbReference type="ARBA" id="ARBA00023004"/>
    </source>
</evidence>
<dbReference type="InterPro" id="IPR036188">
    <property type="entry name" value="FAD/NAD-bd_sf"/>
</dbReference>
<dbReference type="EMBL" id="BAABAZ010000006">
    <property type="protein sequence ID" value="GAA4284426.1"/>
    <property type="molecule type" value="Genomic_DNA"/>
</dbReference>
<gene>
    <name evidence="7" type="ORF">GCM10022261_19570</name>
</gene>
<dbReference type="PANTHER" id="PTHR13847:SF274">
    <property type="entry name" value="RIESKE 2FE-2S IRON-SULFUR PROTEIN YHFW-RELATED"/>
    <property type="match status" value="1"/>
</dbReference>
<dbReference type="SUPFAM" id="SSF51905">
    <property type="entry name" value="FAD/NAD(P)-binding domain"/>
    <property type="match status" value="1"/>
</dbReference>
<dbReference type="InterPro" id="IPR036922">
    <property type="entry name" value="Rieske_2Fe-2S_sf"/>
</dbReference>
<keyword evidence="2" id="KW-0479">Metal-binding</keyword>
<evidence type="ECO:0000259" key="6">
    <source>
        <dbReference type="PROSITE" id="PS51296"/>
    </source>
</evidence>
<dbReference type="Pfam" id="PF01266">
    <property type="entry name" value="DAO"/>
    <property type="match status" value="1"/>
</dbReference>
<dbReference type="PANTHER" id="PTHR13847">
    <property type="entry name" value="SARCOSINE DEHYDROGENASE-RELATED"/>
    <property type="match status" value="1"/>
</dbReference>
<organism evidence="7 8">
    <name type="scientific">Brevibacterium daeguense</name>
    <dbReference type="NCBI Taxonomy" id="909936"/>
    <lineage>
        <taxon>Bacteria</taxon>
        <taxon>Bacillati</taxon>
        <taxon>Actinomycetota</taxon>
        <taxon>Actinomycetes</taxon>
        <taxon>Micrococcales</taxon>
        <taxon>Brevibacteriaceae</taxon>
        <taxon>Brevibacterium</taxon>
    </lineage>
</organism>
<sequence length="529" mass="55143">MRTPLWKEHETPYPTSALPAGEHLDAVVVGAGLTGLVAGLMLAETGGRVAVLESRTVGAGASGATTAKASLLQSNRLSQIAKTHNADLAGEYLRANEYGLEWLDEFCDAHRVPVEHPSAFTFAAAESGVGTVEDEHRLAQELGLPTRLHDALDVPFPTYAAVELPNQLQMDPTDLLRALTAALTAAGGIVVDHCRVTGLQPTKARDRISIETSAGQLSADQVVLATATPILEKGPLSSKLTPQRSYLCSFDFDGTMPEGMLISVETPSRSLRTAVVGGRRRLLVGGNGHRTGQSRSTRAQLQDIEHWTGVHFPGARTTHAWSAQDFHPVGMVPMVTTLGWGADRIHFAGGYSKWGLAAAPAAARQVADRVLGRPESVTFGDPSLLGTAKNAVKSNIDAPGPIVGNLLRAGSGSLDAKSGPEGESKPGPAADSVSDEGVTAVPEGPAAADASATVMEGGTAETGRDGATPAGEAIVDGRVCRVSLVCPHLGGILAWNDSEESWDCPLHGSRFDADGTLLEGPATSDLTRL</sequence>
<evidence type="ECO:0000313" key="8">
    <source>
        <dbReference type="Proteomes" id="UP001501586"/>
    </source>
</evidence>
<evidence type="ECO:0000256" key="4">
    <source>
        <dbReference type="ARBA" id="ARBA00023014"/>
    </source>
</evidence>
<evidence type="ECO:0000256" key="2">
    <source>
        <dbReference type="ARBA" id="ARBA00022723"/>
    </source>
</evidence>
<dbReference type="Gene3D" id="2.102.10.10">
    <property type="entry name" value="Rieske [2Fe-2S] iron-sulphur domain"/>
    <property type="match status" value="1"/>
</dbReference>